<sequence>MKKLKRLSNNCVKRKPDHNADQVFPMAFSIWSQITFHISSFLDINSQVHHKHPVAIQIHSLLIVSKLFASIYYRWYTHLKNQCLMKEEK</sequence>
<accession>A0A2A2I6K9</accession>
<gene>
    <name evidence="1" type="ORF">CIL05_20990</name>
</gene>
<dbReference type="AlphaFoldDB" id="A0A2A2I6K9"/>
<dbReference type="Proteomes" id="UP000218887">
    <property type="component" value="Unassembled WGS sequence"/>
</dbReference>
<keyword evidence="2" id="KW-1185">Reference proteome</keyword>
<name>A0A2A2I6K9_9BACI</name>
<proteinExistence type="predicted"/>
<evidence type="ECO:0000313" key="2">
    <source>
        <dbReference type="Proteomes" id="UP000218887"/>
    </source>
</evidence>
<dbReference type="EMBL" id="NPOA01000025">
    <property type="protein sequence ID" value="PAV27641.1"/>
    <property type="molecule type" value="Genomic_DNA"/>
</dbReference>
<reference evidence="1 2" key="1">
    <citation type="submission" date="2017-08" db="EMBL/GenBank/DDBJ databases">
        <title>Virgibacillus indicus sp. nov. and Virgibacillus profoundi sp. nov, two moderately halophilic bacteria isolated from marine sediment by using the Microfluidic Streak Plate.</title>
        <authorList>
            <person name="Xu B."/>
            <person name="Hu B."/>
            <person name="Wang J."/>
            <person name="Zhu Y."/>
            <person name="Huang L."/>
            <person name="Du W."/>
            <person name="Huang Y."/>
        </authorList>
    </citation>
    <scope>NUCLEOTIDE SEQUENCE [LARGE SCALE GENOMIC DNA]</scope>
    <source>
        <strain evidence="1 2">IO3-P3-H5</strain>
    </source>
</reference>
<comment type="caution">
    <text evidence="1">The sequence shown here is derived from an EMBL/GenBank/DDBJ whole genome shotgun (WGS) entry which is preliminary data.</text>
</comment>
<organism evidence="1 2">
    <name type="scientific">Virgibacillus profundi</name>
    <dbReference type="NCBI Taxonomy" id="2024555"/>
    <lineage>
        <taxon>Bacteria</taxon>
        <taxon>Bacillati</taxon>
        <taxon>Bacillota</taxon>
        <taxon>Bacilli</taxon>
        <taxon>Bacillales</taxon>
        <taxon>Bacillaceae</taxon>
        <taxon>Virgibacillus</taxon>
    </lineage>
</organism>
<evidence type="ECO:0000313" key="1">
    <source>
        <dbReference type="EMBL" id="PAV27641.1"/>
    </source>
</evidence>
<protein>
    <submittedName>
        <fullName evidence="1">Uncharacterized protein</fullName>
    </submittedName>
</protein>